<feature type="transmembrane region" description="Helical" evidence="1">
    <location>
        <begin position="65"/>
        <end position="87"/>
    </location>
</feature>
<dbReference type="Pfam" id="PF15105">
    <property type="entry name" value="TMEM61"/>
    <property type="match status" value="1"/>
</dbReference>
<dbReference type="InterPro" id="IPR028164">
    <property type="entry name" value="TMEM61"/>
</dbReference>
<gene>
    <name evidence="3" type="primary">Tmem61</name>
</gene>
<accession>A0A1S3FMZ1</accession>
<reference evidence="3" key="1">
    <citation type="submission" date="2025-08" db="UniProtKB">
        <authorList>
            <consortium name="RefSeq"/>
        </authorList>
    </citation>
    <scope>IDENTIFICATION</scope>
    <source>
        <tissue evidence="3">Kidney</tissue>
    </source>
</reference>
<dbReference type="PANTHER" id="PTHR37151">
    <property type="entry name" value="TRANSMEMBRANE PROTEIN 61"/>
    <property type="match status" value="1"/>
</dbReference>
<dbReference type="AlphaFoldDB" id="A0A1S3FMZ1"/>
<keyword evidence="2" id="KW-1185">Reference proteome</keyword>
<keyword evidence="1" id="KW-0472">Membrane</keyword>
<dbReference type="InParanoid" id="A0A1S3FMZ1"/>
<organism evidence="2 3">
    <name type="scientific">Dipodomys ordii</name>
    <name type="common">Ord's kangaroo rat</name>
    <dbReference type="NCBI Taxonomy" id="10020"/>
    <lineage>
        <taxon>Eukaryota</taxon>
        <taxon>Metazoa</taxon>
        <taxon>Chordata</taxon>
        <taxon>Craniata</taxon>
        <taxon>Vertebrata</taxon>
        <taxon>Euteleostomi</taxon>
        <taxon>Mammalia</taxon>
        <taxon>Eutheria</taxon>
        <taxon>Euarchontoglires</taxon>
        <taxon>Glires</taxon>
        <taxon>Rodentia</taxon>
        <taxon>Castorimorpha</taxon>
        <taxon>Heteromyidae</taxon>
        <taxon>Dipodomyinae</taxon>
        <taxon>Dipodomys</taxon>
    </lineage>
</organism>
<dbReference type="PANTHER" id="PTHR37151:SF1">
    <property type="entry name" value="TRANSMEMBRANE PROTEIN 61"/>
    <property type="match status" value="1"/>
</dbReference>
<keyword evidence="1 3" id="KW-0812">Transmembrane</keyword>
<dbReference type="GeneID" id="105989981"/>
<dbReference type="RefSeq" id="XP_012877720.1">
    <property type="nucleotide sequence ID" value="XM_013022266.1"/>
</dbReference>
<dbReference type="KEGG" id="dord:105989981"/>
<name>A0A1S3FMZ1_DIPOR</name>
<evidence type="ECO:0000313" key="3">
    <source>
        <dbReference type="RefSeq" id="XP_012877720.1"/>
    </source>
</evidence>
<sequence>MASSEMCSRGRVASALRYSMMASGAVVLVVGTLCFAWWSEGDAGSQPGQLTPSVEHTTPGVPRPVLRSVSFFCCGVGGLLLLFGLLWSMKAGTRAPPPWNLYHLSRDLHHVTVESLEKGSCRTAIPTCEEATCCPLVESPPVLTAYPPEEDLWCRVLGPALLGTRPPSPPPSYSTSIHACSAGSGKTPCAPSSWHSNPGLARTAEVPSWCPGS</sequence>
<keyword evidence="1" id="KW-1133">Transmembrane helix</keyword>
<dbReference type="Proteomes" id="UP000081671">
    <property type="component" value="Unplaced"/>
</dbReference>
<proteinExistence type="predicted"/>
<dbReference type="OrthoDB" id="9901365at2759"/>
<evidence type="ECO:0000313" key="2">
    <source>
        <dbReference type="Proteomes" id="UP000081671"/>
    </source>
</evidence>
<dbReference type="CTD" id="199964"/>
<protein>
    <submittedName>
        <fullName evidence="3">Transmembrane protein 61</fullName>
    </submittedName>
</protein>
<evidence type="ECO:0000256" key="1">
    <source>
        <dbReference type="SAM" id="Phobius"/>
    </source>
</evidence>